<comment type="caution">
    <text evidence="1">The sequence shown here is derived from an EMBL/GenBank/DDBJ whole genome shotgun (WGS) entry which is preliminary data.</text>
</comment>
<evidence type="ECO:0000313" key="1">
    <source>
        <dbReference type="EMBL" id="GBP75585.1"/>
    </source>
</evidence>
<evidence type="ECO:0000313" key="2">
    <source>
        <dbReference type="Proteomes" id="UP000299102"/>
    </source>
</evidence>
<proteinExistence type="predicted"/>
<dbReference type="Proteomes" id="UP000299102">
    <property type="component" value="Unassembled WGS sequence"/>
</dbReference>
<keyword evidence="2" id="KW-1185">Reference proteome</keyword>
<reference evidence="1 2" key="1">
    <citation type="journal article" date="2019" name="Commun. Biol.">
        <title>The bagworm genome reveals a unique fibroin gene that provides high tensile strength.</title>
        <authorList>
            <person name="Kono N."/>
            <person name="Nakamura H."/>
            <person name="Ohtoshi R."/>
            <person name="Tomita M."/>
            <person name="Numata K."/>
            <person name="Arakawa K."/>
        </authorList>
    </citation>
    <scope>NUCLEOTIDE SEQUENCE [LARGE SCALE GENOMIC DNA]</scope>
</reference>
<organism evidence="1 2">
    <name type="scientific">Eumeta variegata</name>
    <name type="common">Bagworm moth</name>
    <name type="synonym">Eumeta japonica</name>
    <dbReference type="NCBI Taxonomy" id="151549"/>
    <lineage>
        <taxon>Eukaryota</taxon>
        <taxon>Metazoa</taxon>
        <taxon>Ecdysozoa</taxon>
        <taxon>Arthropoda</taxon>
        <taxon>Hexapoda</taxon>
        <taxon>Insecta</taxon>
        <taxon>Pterygota</taxon>
        <taxon>Neoptera</taxon>
        <taxon>Endopterygota</taxon>
        <taxon>Lepidoptera</taxon>
        <taxon>Glossata</taxon>
        <taxon>Ditrysia</taxon>
        <taxon>Tineoidea</taxon>
        <taxon>Psychidae</taxon>
        <taxon>Oiketicinae</taxon>
        <taxon>Eumeta</taxon>
    </lineage>
</organism>
<dbReference type="AlphaFoldDB" id="A0A4C1YML8"/>
<protein>
    <submittedName>
        <fullName evidence="1">Uncharacterized protein</fullName>
    </submittedName>
</protein>
<accession>A0A4C1YML8</accession>
<gene>
    <name evidence="1" type="ORF">EVAR_43491_1</name>
</gene>
<sequence>MIVRLNLSTSRPRLPSRRSLRYSSNCRLAKKKKKVRYCAICLYEATMKIPTLSRLTYRSIVSKWKMFWRCLDEIVKVIEPRRLRGCRGRVARTAAHVSPPRGP</sequence>
<name>A0A4C1YML8_EUMVA</name>
<dbReference type="EMBL" id="BGZK01001254">
    <property type="protein sequence ID" value="GBP75585.1"/>
    <property type="molecule type" value="Genomic_DNA"/>
</dbReference>